<dbReference type="InterPro" id="IPR036755">
    <property type="entry name" value="SRS_dom_sf"/>
</dbReference>
<dbReference type="GO" id="GO:0016020">
    <property type="term" value="C:membrane"/>
    <property type="evidence" value="ECO:0007669"/>
    <property type="project" value="InterPro"/>
</dbReference>
<organism evidence="3 4">
    <name type="scientific">Besnoitia besnoiti</name>
    <name type="common">Apicomplexan protozoan</name>
    <dbReference type="NCBI Taxonomy" id="94643"/>
    <lineage>
        <taxon>Eukaryota</taxon>
        <taxon>Sar</taxon>
        <taxon>Alveolata</taxon>
        <taxon>Apicomplexa</taxon>
        <taxon>Conoidasida</taxon>
        <taxon>Coccidia</taxon>
        <taxon>Eucoccidiorida</taxon>
        <taxon>Eimeriorina</taxon>
        <taxon>Sarcocystidae</taxon>
        <taxon>Besnoitia</taxon>
    </lineage>
</organism>
<dbReference type="InterPro" id="IPR007226">
    <property type="entry name" value="SRS_dom"/>
</dbReference>
<dbReference type="SUPFAM" id="SSF74877">
    <property type="entry name" value="Major surface antigen p30, SAG1"/>
    <property type="match status" value="1"/>
</dbReference>
<comment type="caution">
    <text evidence="3">The sequence shown here is derived from an EMBL/GenBank/DDBJ whole genome shotgun (WGS) entry which is preliminary data.</text>
</comment>
<accession>A0A2A9MM12</accession>
<feature type="domain" description="SRS" evidence="2">
    <location>
        <begin position="208"/>
        <end position="331"/>
    </location>
</feature>
<evidence type="ECO:0000313" key="4">
    <source>
        <dbReference type="Proteomes" id="UP000224006"/>
    </source>
</evidence>
<dbReference type="Proteomes" id="UP000224006">
    <property type="component" value="Chromosome III"/>
</dbReference>
<keyword evidence="4" id="KW-1185">Reference proteome</keyword>
<protein>
    <submittedName>
        <fullName evidence="3">SAG-related sequence</fullName>
    </submittedName>
</protein>
<sequence length="370" mass="39524">MQSLSSQTRIPARRGSPMLTACAVELPFSKALFSCSSLLHLLVLAGVFVHVQRARAEEPIPVCEPAGNAVALHLTNEKLNKVQFKCGENLTTLLPEKKPATHQTHFCQDPKCTVQVPLGGLAFSEDPLVSVAAPAAAQQTTYTVSVEKLPDTPYTAYFVCSAQSKSPERSMRSPVAADSSPALCVVQVSVWASKPTTVPSPNVCDGTSSKKLSLKVGEDVEPVTFACGEKRELSPALFDDVFQTATEGQEMTAKLQSLIPQAKLIANGFDGSAHQVPAYTLTVPELPETGPVQLLYKCAATKKSGKNRTRPEEEGLDSSETAAECEVMVEVAKRPPSPGSDDETSEQRRTNLVAVSSVAFLLAPYIVVIA</sequence>
<dbReference type="AlphaFoldDB" id="A0A2A9MM12"/>
<gene>
    <name evidence="3" type="ORF">BESB_047420</name>
</gene>
<dbReference type="VEuPathDB" id="ToxoDB:BESB_047420"/>
<proteinExistence type="predicted"/>
<dbReference type="KEGG" id="bbes:BESB_047420"/>
<feature type="region of interest" description="Disordered" evidence="1">
    <location>
        <begin position="303"/>
        <end position="323"/>
    </location>
</feature>
<dbReference type="RefSeq" id="XP_029220559.1">
    <property type="nucleotide sequence ID" value="XM_029363193.1"/>
</dbReference>
<name>A0A2A9MM12_BESBE</name>
<evidence type="ECO:0000256" key="1">
    <source>
        <dbReference type="SAM" id="MobiDB-lite"/>
    </source>
</evidence>
<dbReference type="Gene3D" id="2.60.40.1320">
    <property type="entry name" value="SRS domain"/>
    <property type="match status" value="2"/>
</dbReference>
<reference evidence="3 4" key="1">
    <citation type="submission" date="2017-09" db="EMBL/GenBank/DDBJ databases">
        <title>Genome sequencing of Besnoitia besnoiti strain Bb-Ger1.</title>
        <authorList>
            <person name="Schares G."/>
            <person name="Venepally P."/>
            <person name="Lorenzi H.A."/>
        </authorList>
    </citation>
    <scope>NUCLEOTIDE SEQUENCE [LARGE SCALE GENOMIC DNA]</scope>
    <source>
        <strain evidence="3 4">Bb-Ger1</strain>
    </source>
</reference>
<dbReference type="EMBL" id="NWUJ01000003">
    <property type="protein sequence ID" value="PFH36550.1"/>
    <property type="molecule type" value="Genomic_DNA"/>
</dbReference>
<dbReference type="GeneID" id="40309672"/>
<evidence type="ECO:0000313" key="3">
    <source>
        <dbReference type="EMBL" id="PFH36550.1"/>
    </source>
</evidence>
<dbReference type="Pfam" id="PF04092">
    <property type="entry name" value="SAG"/>
    <property type="match status" value="2"/>
</dbReference>
<feature type="domain" description="SRS" evidence="2">
    <location>
        <begin position="68"/>
        <end position="190"/>
    </location>
</feature>
<evidence type="ECO:0000259" key="2">
    <source>
        <dbReference type="Pfam" id="PF04092"/>
    </source>
</evidence>